<reference evidence="1 2" key="1">
    <citation type="submission" date="2018-11" db="EMBL/GenBank/DDBJ databases">
        <title>Genomes From Bacteria Associated with the Canine Oral Cavity: a Test Case for Automated Genome-Based Taxonomic Assignment.</title>
        <authorList>
            <person name="Coil D.A."/>
            <person name="Jospin G."/>
            <person name="Darling A.E."/>
            <person name="Wallis C."/>
            <person name="Davis I.J."/>
            <person name="Harris S."/>
            <person name="Eisen J.A."/>
            <person name="Holcombe L.J."/>
            <person name="O'Flynn C."/>
        </authorList>
    </citation>
    <scope>NUCLEOTIDE SEQUENCE [LARGE SCALE GENOMIC DNA]</scope>
    <source>
        <strain evidence="1 2">OH887_COT-365</strain>
    </source>
</reference>
<protein>
    <submittedName>
        <fullName evidence="1">Uncharacterized protein</fullName>
    </submittedName>
</protein>
<sequence>MERGVERKLLSVKGCLFALIPEAVLLFVPRIARHQGDQTIIVAARSTEAGTEVLHREYAIGSNPLADHSAKALWRIQDTLHRVGYRVTPPEHIRRRDVPADWPVETATLIPLRKEARRHR</sequence>
<accession>A0A3P1T258</accession>
<dbReference type="AlphaFoldDB" id="A0A3P1T258"/>
<gene>
    <name evidence="1" type="ORF">EII34_14490</name>
</gene>
<name>A0A3P1T258_9ACTN</name>
<evidence type="ECO:0000313" key="2">
    <source>
        <dbReference type="Proteomes" id="UP000280819"/>
    </source>
</evidence>
<proteinExistence type="predicted"/>
<comment type="caution">
    <text evidence="1">The sequence shown here is derived from an EMBL/GenBank/DDBJ whole genome shotgun (WGS) entry which is preliminary data.</text>
</comment>
<evidence type="ECO:0000313" key="1">
    <source>
        <dbReference type="EMBL" id="RRD03328.1"/>
    </source>
</evidence>
<organism evidence="1 2">
    <name type="scientific">Arachnia propionica</name>
    <dbReference type="NCBI Taxonomy" id="1750"/>
    <lineage>
        <taxon>Bacteria</taxon>
        <taxon>Bacillati</taxon>
        <taxon>Actinomycetota</taxon>
        <taxon>Actinomycetes</taxon>
        <taxon>Propionibacteriales</taxon>
        <taxon>Propionibacteriaceae</taxon>
        <taxon>Arachnia</taxon>
    </lineage>
</organism>
<dbReference type="Proteomes" id="UP000280819">
    <property type="component" value="Unassembled WGS sequence"/>
</dbReference>
<dbReference type="RefSeq" id="WP_124845890.1">
    <property type="nucleotide sequence ID" value="NZ_RQZG01000022.1"/>
</dbReference>
<dbReference type="EMBL" id="RQZG01000022">
    <property type="protein sequence ID" value="RRD03328.1"/>
    <property type="molecule type" value="Genomic_DNA"/>
</dbReference>